<gene>
    <name evidence="1" type="ORF">WAZ07_21890</name>
</gene>
<evidence type="ECO:0000313" key="1">
    <source>
        <dbReference type="EMBL" id="MEI4803835.1"/>
    </source>
</evidence>
<reference evidence="1 2" key="1">
    <citation type="submission" date="2024-01" db="EMBL/GenBank/DDBJ databases">
        <title>Seven novel Bacillus-like species.</title>
        <authorList>
            <person name="Liu G."/>
        </authorList>
    </citation>
    <scope>NUCLEOTIDE SEQUENCE [LARGE SCALE GENOMIC DNA]</scope>
    <source>
        <strain evidence="1 2">FJAT-51639</strain>
    </source>
</reference>
<accession>A0ABU8FMB2</accession>
<dbReference type="Proteomes" id="UP001372526">
    <property type="component" value="Unassembled WGS sequence"/>
</dbReference>
<proteinExistence type="predicted"/>
<dbReference type="EMBL" id="JBAWSX010000018">
    <property type="protein sequence ID" value="MEI4803835.1"/>
    <property type="molecule type" value="Genomic_DNA"/>
</dbReference>
<keyword evidence="2" id="KW-1185">Reference proteome</keyword>
<evidence type="ECO:0000313" key="2">
    <source>
        <dbReference type="Proteomes" id="UP001372526"/>
    </source>
</evidence>
<dbReference type="RefSeq" id="WP_336474135.1">
    <property type="nucleotide sequence ID" value="NZ_JBAWSX010000018.1"/>
</dbReference>
<name>A0ABU8FMB2_9BACI</name>
<protein>
    <submittedName>
        <fullName evidence="1">Uncharacterized protein</fullName>
    </submittedName>
</protein>
<sequence>MASILEIQEALSFVVGFNLLTLVVEVGTLGLATPIAIPLDVAVTAVGAGVATHGGFVGRNAIQNGKDTLQRFQSSSSSGESVSGGKRTDKLVVENMSKFFELPFGKSMKNSVQKANGKYNGASVWKVTDKHSGNPHLKKGDRFYIDTESFDHIEVFDKRGRVKAVLDMKGNYIEAKTKAALKQKRTISIFD</sequence>
<comment type="caution">
    <text evidence="1">The sequence shown here is derived from an EMBL/GenBank/DDBJ whole genome shotgun (WGS) entry which is preliminary data.</text>
</comment>
<organism evidence="1 2">
    <name type="scientific">Bacillus bruguierae</name>
    <dbReference type="NCBI Taxonomy" id="3127667"/>
    <lineage>
        <taxon>Bacteria</taxon>
        <taxon>Bacillati</taxon>
        <taxon>Bacillota</taxon>
        <taxon>Bacilli</taxon>
        <taxon>Bacillales</taxon>
        <taxon>Bacillaceae</taxon>
        <taxon>Bacillus</taxon>
    </lineage>
</organism>